<dbReference type="CDD" id="cd24146">
    <property type="entry name" value="nat-AmDH_N_like"/>
    <property type="match status" value="1"/>
</dbReference>
<proteinExistence type="predicted"/>
<comment type="caution">
    <text evidence="5">The sequence shown here is derived from an EMBL/GenBank/DDBJ whole genome shotgun (WGS) entry which is preliminary data.</text>
</comment>
<evidence type="ECO:0000313" key="5">
    <source>
        <dbReference type="EMBL" id="MFD2531926.1"/>
    </source>
</evidence>
<accession>A0ABW5JIP2</accession>
<evidence type="ECO:0000259" key="3">
    <source>
        <dbReference type="Pfam" id="PF01113"/>
    </source>
</evidence>
<keyword evidence="6" id="KW-1185">Reference proteome</keyword>
<reference evidence="6" key="1">
    <citation type="journal article" date="2019" name="Int. J. Syst. Evol. Microbiol.">
        <title>The Global Catalogue of Microorganisms (GCM) 10K type strain sequencing project: providing services to taxonomists for standard genome sequencing and annotation.</title>
        <authorList>
            <consortium name="The Broad Institute Genomics Platform"/>
            <consortium name="The Broad Institute Genome Sequencing Center for Infectious Disease"/>
            <person name="Wu L."/>
            <person name="Ma J."/>
        </authorList>
    </citation>
    <scope>NUCLEOTIDE SEQUENCE [LARGE SCALE GENOMIC DNA]</scope>
    <source>
        <strain evidence="6">KCTC 52042</strain>
    </source>
</reference>
<dbReference type="Pfam" id="PF19328">
    <property type="entry name" value="DAP_DH_C"/>
    <property type="match status" value="1"/>
</dbReference>
<organism evidence="5 6">
    <name type="scientific">Gracilimonas halophila</name>
    <dbReference type="NCBI Taxonomy" id="1834464"/>
    <lineage>
        <taxon>Bacteria</taxon>
        <taxon>Pseudomonadati</taxon>
        <taxon>Balneolota</taxon>
        <taxon>Balneolia</taxon>
        <taxon>Balneolales</taxon>
        <taxon>Balneolaceae</taxon>
        <taxon>Gracilimonas</taxon>
    </lineage>
</organism>
<name>A0ABW5JIP2_9BACT</name>
<dbReference type="Proteomes" id="UP001597460">
    <property type="component" value="Unassembled WGS sequence"/>
</dbReference>
<dbReference type="InterPro" id="IPR036291">
    <property type="entry name" value="NAD(P)-bd_dom_sf"/>
</dbReference>
<protein>
    <submittedName>
        <fullName evidence="5">Dihydrodipicolinate reductase</fullName>
    </submittedName>
</protein>
<dbReference type="Gene3D" id="3.40.50.720">
    <property type="entry name" value="NAD(P)-binding Rossmann-like Domain"/>
    <property type="match status" value="1"/>
</dbReference>
<evidence type="ECO:0000256" key="2">
    <source>
        <dbReference type="ARBA" id="ARBA00023002"/>
    </source>
</evidence>
<sequence length="329" mass="35720">MIKIIQVGLGPIGQQLTRYLTERKGIQLVGGVDLDPAKTGKDIGELAGINELGVSVSPDLGSAMKETEVDVAVISTVSSLQKIESQIKDAADFKLHIVSTCEELMCPFDLQTEIAERIDQYCKEKGVACIGTGVNPGFLMDYLPAVLTSVCQKVDHVKVDRYQDASSRRLPFQQKIGAGLTQAEFKEKGDSIRHVGLKESVYLLARALGWEMEKVEETLTPVLAEERIELDQILIEKGYIAGVEQIAKGYKNNEEVISLNFKAAVGLSRSYDSIEITGNPGFRSVIDGGVNGDVATSAIIVNTIRSVIAMNPGLKTMLEIPAPAYYSQV</sequence>
<dbReference type="EMBL" id="JBHULI010000022">
    <property type="protein sequence ID" value="MFD2531926.1"/>
    <property type="molecule type" value="Genomic_DNA"/>
</dbReference>
<dbReference type="SUPFAM" id="SSF51735">
    <property type="entry name" value="NAD(P)-binding Rossmann-fold domains"/>
    <property type="match status" value="1"/>
</dbReference>
<evidence type="ECO:0000259" key="4">
    <source>
        <dbReference type="Pfam" id="PF19328"/>
    </source>
</evidence>
<feature type="domain" description="Dihydrodipicolinate reductase N-terminal" evidence="3">
    <location>
        <begin position="2"/>
        <end position="73"/>
    </location>
</feature>
<evidence type="ECO:0000313" key="6">
    <source>
        <dbReference type="Proteomes" id="UP001597460"/>
    </source>
</evidence>
<gene>
    <name evidence="5" type="ORF">ACFSVN_05670</name>
</gene>
<dbReference type="RefSeq" id="WP_390299852.1">
    <property type="nucleotide sequence ID" value="NZ_JBHULI010000022.1"/>
</dbReference>
<evidence type="ECO:0000256" key="1">
    <source>
        <dbReference type="ARBA" id="ARBA00022857"/>
    </source>
</evidence>
<keyword evidence="1" id="KW-0521">NADP</keyword>
<dbReference type="Pfam" id="PF01113">
    <property type="entry name" value="DapB_N"/>
    <property type="match status" value="1"/>
</dbReference>
<feature type="domain" description="2,4-diaminopentanoate dehydrogenase C-terminal" evidence="4">
    <location>
        <begin position="138"/>
        <end position="324"/>
    </location>
</feature>
<dbReference type="InterPro" id="IPR000846">
    <property type="entry name" value="DapB_N"/>
</dbReference>
<keyword evidence="2" id="KW-0560">Oxidoreductase</keyword>
<dbReference type="InterPro" id="IPR045760">
    <property type="entry name" value="DAP_DH_C"/>
</dbReference>